<reference evidence="1 2" key="1">
    <citation type="journal article" date="2014" name="Genome Announc.">
        <title>Draft Genome Sequences of Three Alkaliphilic Bacillus Strains, Bacillus wakoensis JCM 9140T, Bacillus akibai JCM 9157T, and Bacillus hemicellulosilyticus JCM 9152T.</title>
        <authorList>
            <person name="Yuki M."/>
            <person name="Oshima K."/>
            <person name="Suda W."/>
            <person name="Oshida Y."/>
            <person name="Kitamura K."/>
            <person name="Iida T."/>
            <person name="Hattori M."/>
            <person name="Ohkuma M."/>
        </authorList>
    </citation>
    <scope>NUCLEOTIDE SEQUENCE [LARGE SCALE GENOMIC DNA]</scope>
    <source>
        <strain evidence="1 2">JCM 9157</strain>
    </source>
</reference>
<comment type="caution">
    <text evidence="1">The sequence shown here is derived from an EMBL/GenBank/DDBJ whole genome shotgun (WGS) entry which is preliminary data.</text>
</comment>
<organism evidence="1 2">
    <name type="scientific">Halalkalibacter akibai (strain ATCC 43226 / DSM 21942 / CIP 109018 / JCM 9157 / 1139)</name>
    <name type="common">Bacillus akibai</name>
    <dbReference type="NCBI Taxonomy" id="1236973"/>
    <lineage>
        <taxon>Bacteria</taxon>
        <taxon>Bacillati</taxon>
        <taxon>Bacillota</taxon>
        <taxon>Bacilli</taxon>
        <taxon>Bacillales</taxon>
        <taxon>Bacillaceae</taxon>
        <taxon>Halalkalibacter</taxon>
    </lineage>
</organism>
<name>W4QVZ7_HALA3</name>
<dbReference type="AlphaFoldDB" id="W4QVZ7"/>
<dbReference type="RefSeq" id="WP_052013190.1">
    <property type="nucleotide sequence ID" value="NZ_BAUV01000032.1"/>
</dbReference>
<dbReference type="OrthoDB" id="1725673at2"/>
<dbReference type="eggNOG" id="ENOG5033KHZ">
    <property type="taxonomic scope" value="Bacteria"/>
</dbReference>
<accession>W4QVZ7</accession>
<evidence type="ECO:0000313" key="1">
    <source>
        <dbReference type="EMBL" id="GAE36310.1"/>
    </source>
</evidence>
<protein>
    <submittedName>
        <fullName evidence="1">Uncharacterized protein</fullName>
    </submittedName>
</protein>
<evidence type="ECO:0000313" key="2">
    <source>
        <dbReference type="Proteomes" id="UP000018896"/>
    </source>
</evidence>
<sequence>MSNAKLFKAIYIPDTPFQDEKLKPKKAKKFNFKLEESVRIADTLYRFVYRNNGRQIICFYIVADWKGPYRYLFVEDNELFNDFTSQFGVKGVRGGYWECGMDTYLGDYSSGVVFEKLNKKINGYDEDTPTPICHIYGQDMWHGNAFIVGNRSALEELRNAIDTALKYGEISTTLSPSDGEGYELLISCVEDGFNWDLIDMPYHDPEYFDKPNVPVKAFRRYKLNK</sequence>
<dbReference type="Proteomes" id="UP000018896">
    <property type="component" value="Unassembled WGS sequence"/>
</dbReference>
<keyword evidence="2" id="KW-1185">Reference proteome</keyword>
<gene>
    <name evidence="1" type="ORF">JCM9157_3471</name>
</gene>
<proteinExistence type="predicted"/>
<dbReference type="EMBL" id="BAUV01000032">
    <property type="protein sequence ID" value="GAE36310.1"/>
    <property type="molecule type" value="Genomic_DNA"/>
</dbReference>